<comment type="caution">
    <text evidence="8">The sequence shown here is derived from an EMBL/GenBank/DDBJ whole genome shotgun (WGS) entry which is preliminary data.</text>
</comment>
<dbReference type="PANTHER" id="PTHR30158">
    <property type="entry name" value="ACRA/E-RELATED COMPONENT OF DRUG EFFLUX TRANSPORTER"/>
    <property type="match status" value="1"/>
</dbReference>
<evidence type="ECO:0000256" key="1">
    <source>
        <dbReference type="ARBA" id="ARBA00004519"/>
    </source>
</evidence>
<keyword evidence="9" id="KW-1185">Reference proteome</keyword>
<dbReference type="Pfam" id="PF25967">
    <property type="entry name" value="RND-MFP_C"/>
    <property type="match status" value="1"/>
</dbReference>
<dbReference type="Gene3D" id="2.40.420.20">
    <property type="match status" value="1"/>
</dbReference>
<evidence type="ECO:0000256" key="3">
    <source>
        <dbReference type="ARBA" id="ARBA00023054"/>
    </source>
</evidence>
<evidence type="ECO:0000259" key="5">
    <source>
        <dbReference type="Pfam" id="PF25917"/>
    </source>
</evidence>
<feature type="domain" description="Multidrug resistance protein MdtA-like alpha-helical hairpin" evidence="4">
    <location>
        <begin position="111"/>
        <end position="179"/>
    </location>
</feature>
<dbReference type="EMBL" id="JAWIIJ010000003">
    <property type="protein sequence ID" value="MDV2078037.1"/>
    <property type="molecule type" value="Genomic_DNA"/>
</dbReference>
<dbReference type="Gene3D" id="1.10.287.470">
    <property type="entry name" value="Helix hairpin bin"/>
    <property type="match status" value="1"/>
</dbReference>
<organism evidence="8 9">
    <name type="scientific">Marinobacter xestospongiae</name>
    <dbReference type="NCBI Taxonomy" id="994319"/>
    <lineage>
        <taxon>Bacteria</taxon>
        <taxon>Pseudomonadati</taxon>
        <taxon>Pseudomonadota</taxon>
        <taxon>Gammaproteobacteria</taxon>
        <taxon>Pseudomonadales</taxon>
        <taxon>Marinobacteraceae</taxon>
        <taxon>Marinobacter</taxon>
    </lineage>
</organism>
<comment type="subcellular location">
    <subcellularLocation>
        <location evidence="1">Cell inner membrane</location>
        <topology evidence="1">Lipid-anchor</topology>
    </subcellularLocation>
</comment>
<dbReference type="InterPro" id="IPR058626">
    <property type="entry name" value="MdtA-like_b-barrel"/>
</dbReference>
<name>A0ABU3VUU4_9GAMM</name>
<keyword evidence="3" id="KW-0175">Coiled coil</keyword>
<dbReference type="Gene3D" id="2.40.50.100">
    <property type="match status" value="1"/>
</dbReference>
<dbReference type="SUPFAM" id="SSF111369">
    <property type="entry name" value="HlyD-like secretion proteins"/>
    <property type="match status" value="1"/>
</dbReference>
<feature type="domain" description="Multidrug resistance protein MdtA-like barrel-sandwich hybrid" evidence="5">
    <location>
        <begin position="71"/>
        <end position="211"/>
    </location>
</feature>
<proteinExistence type="inferred from homology"/>
<dbReference type="InterPro" id="IPR058624">
    <property type="entry name" value="MdtA-like_HH"/>
</dbReference>
<evidence type="ECO:0000259" key="4">
    <source>
        <dbReference type="Pfam" id="PF25876"/>
    </source>
</evidence>
<feature type="domain" description="Multidrug resistance protein MdtA-like beta-barrel" evidence="6">
    <location>
        <begin position="215"/>
        <end position="298"/>
    </location>
</feature>
<dbReference type="PANTHER" id="PTHR30158:SF10">
    <property type="entry name" value="CATION EFFLUX PUMP"/>
    <property type="match status" value="1"/>
</dbReference>
<dbReference type="InterPro" id="IPR058627">
    <property type="entry name" value="MdtA-like_C"/>
</dbReference>
<dbReference type="Pfam" id="PF25944">
    <property type="entry name" value="Beta-barrel_RND"/>
    <property type="match status" value="1"/>
</dbReference>
<evidence type="ECO:0000313" key="8">
    <source>
        <dbReference type="EMBL" id="MDV2078037.1"/>
    </source>
</evidence>
<dbReference type="Pfam" id="PF25917">
    <property type="entry name" value="BSH_RND"/>
    <property type="match status" value="1"/>
</dbReference>
<dbReference type="Gene3D" id="2.40.30.170">
    <property type="match status" value="1"/>
</dbReference>
<dbReference type="InterPro" id="IPR058625">
    <property type="entry name" value="MdtA-like_BSH"/>
</dbReference>
<gene>
    <name evidence="8" type="ORF">RYS15_05050</name>
</gene>
<accession>A0ABU3VUU4</accession>
<evidence type="ECO:0000256" key="2">
    <source>
        <dbReference type="ARBA" id="ARBA00009477"/>
    </source>
</evidence>
<dbReference type="Proteomes" id="UP001269819">
    <property type="component" value="Unassembled WGS sequence"/>
</dbReference>
<dbReference type="PROSITE" id="PS51257">
    <property type="entry name" value="PROKAR_LIPOPROTEIN"/>
    <property type="match status" value="1"/>
</dbReference>
<evidence type="ECO:0000259" key="6">
    <source>
        <dbReference type="Pfam" id="PF25944"/>
    </source>
</evidence>
<dbReference type="NCBIfam" id="TIGR01730">
    <property type="entry name" value="RND_mfp"/>
    <property type="match status" value="1"/>
</dbReference>
<evidence type="ECO:0000313" key="9">
    <source>
        <dbReference type="Proteomes" id="UP001269819"/>
    </source>
</evidence>
<comment type="similarity">
    <text evidence="2">Belongs to the membrane fusion protein (MFP) (TC 8.A.1) family.</text>
</comment>
<dbReference type="InterPro" id="IPR006143">
    <property type="entry name" value="RND_pump_MFP"/>
</dbReference>
<dbReference type="Pfam" id="PF25876">
    <property type="entry name" value="HH_MFP_RND"/>
    <property type="match status" value="1"/>
</dbReference>
<evidence type="ECO:0000259" key="7">
    <source>
        <dbReference type="Pfam" id="PF25967"/>
    </source>
</evidence>
<sequence length="392" mass="42165">MERLTNDTRRRSPLAGGLALVLAIFLSGCEAQSEEAMAMPPPPEVDVAQVLAEPVTLWQSFTGRVAATDAVMLRPRVSGYIQQVAFDEGALVEAGDLLFQIDPRPYQARVQAAQAELAQANSQLELARSEAGRARSLLKSRAISQEEYDQRDAALMGAQASVAAARAALTSAELDLEYTRVTAPVSGRAGRALVTRGNLANADQTELTTVVSVDPMYVYFEADEQTAAASQALLAAGGPQTVKIQLGNDGDQPLSGELDFIDNQLNASTGTLQYRAVLANPGERLKPGQFARVEMPVAQLDQALMVNRKAVLTDQDRRFVYVINDQNQATPRHVTVGRQVDDLMVIRDGLANGDRVIVNGVQKVFYPGMEVSPQQVAMRETGDDTTVVAASP</sequence>
<reference evidence="8 9" key="1">
    <citation type="submission" date="2023-10" db="EMBL/GenBank/DDBJ databases">
        <title>Characteristics and mechanism of a salt-tolerant marine origin heterotrophic nitrifying- aerobic denitrifying bacteria Marinobacter xestospongiae HN1.</title>
        <authorList>
            <person name="Qi R."/>
        </authorList>
    </citation>
    <scope>NUCLEOTIDE SEQUENCE [LARGE SCALE GENOMIC DNA]</scope>
    <source>
        <strain evidence="8 9">HN1</strain>
    </source>
</reference>
<feature type="domain" description="Multidrug resistance protein MdtA-like C-terminal permuted SH3" evidence="7">
    <location>
        <begin position="308"/>
        <end position="363"/>
    </location>
</feature>
<dbReference type="RefSeq" id="WP_316972893.1">
    <property type="nucleotide sequence ID" value="NZ_JAWIIJ010000003.1"/>
</dbReference>
<protein>
    <submittedName>
        <fullName evidence="8">Efflux RND transporter periplasmic adaptor subunit</fullName>
    </submittedName>
</protein>